<protein>
    <submittedName>
        <fullName evidence="1">3505_t:CDS:1</fullName>
    </submittedName>
</protein>
<feature type="non-terminal residue" evidence="1">
    <location>
        <position position="72"/>
    </location>
</feature>
<dbReference type="AlphaFoldDB" id="A0A9N9DRK3"/>
<sequence>MSTVYDTICNFLCIASPEHITAFSVVFHVMNEEAWIAKETLRQLLHQSISAVLPLYAPDSDKHRKLLGLPLK</sequence>
<organism evidence="1 2">
    <name type="scientific">Paraglomus occultum</name>
    <dbReference type="NCBI Taxonomy" id="144539"/>
    <lineage>
        <taxon>Eukaryota</taxon>
        <taxon>Fungi</taxon>
        <taxon>Fungi incertae sedis</taxon>
        <taxon>Mucoromycota</taxon>
        <taxon>Glomeromycotina</taxon>
        <taxon>Glomeromycetes</taxon>
        <taxon>Paraglomerales</taxon>
        <taxon>Paraglomeraceae</taxon>
        <taxon>Paraglomus</taxon>
    </lineage>
</organism>
<dbReference type="Proteomes" id="UP000789572">
    <property type="component" value="Unassembled WGS sequence"/>
</dbReference>
<name>A0A9N9DRK3_9GLOM</name>
<evidence type="ECO:0000313" key="1">
    <source>
        <dbReference type="EMBL" id="CAG8648319.1"/>
    </source>
</evidence>
<comment type="caution">
    <text evidence="1">The sequence shown here is derived from an EMBL/GenBank/DDBJ whole genome shotgun (WGS) entry which is preliminary data.</text>
</comment>
<reference evidence="1" key="1">
    <citation type="submission" date="2021-06" db="EMBL/GenBank/DDBJ databases">
        <authorList>
            <person name="Kallberg Y."/>
            <person name="Tangrot J."/>
            <person name="Rosling A."/>
        </authorList>
    </citation>
    <scope>NUCLEOTIDE SEQUENCE</scope>
    <source>
        <strain evidence="1">IA702</strain>
    </source>
</reference>
<proteinExistence type="predicted"/>
<dbReference type="OrthoDB" id="2361517at2759"/>
<keyword evidence="2" id="KW-1185">Reference proteome</keyword>
<evidence type="ECO:0000313" key="2">
    <source>
        <dbReference type="Proteomes" id="UP000789572"/>
    </source>
</evidence>
<dbReference type="EMBL" id="CAJVPJ010004084">
    <property type="protein sequence ID" value="CAG8648319.1"/>
    <property type="molecule type" value="Genomic_DNA"/>
</dbReference>
<accession>A0A9N9DRK3</accession>
<gene>
    <name evidence="1" type="ORF">POCULU_LOCUS9809</name>
</gene>